<sequence>MQASGLLLAWFSLVPRGAVIAMAMLAFLQSDPVVGAKWTDIQFKGAIDCLAANGLTMPEELANLQFGDLKDADGATALTKGVLRRALDRATVAAAKGEHVDIGAGLAQISLRDLPESLWPRSAKTDALATEVQRAKSRGIARPFIYTELAKFQPLCARGAGGSPDDDEPESKEAAALARAFGRGTAAESQPLLAWTPWHQAYDAWSVAAAVTDQISYTSAMAHKHVVLQVALVYDRLVRRTWAERAAAGAAGFQAAAPRHASARYSRARVGAQVNVAALSLDVGLLRAAEAEYDRALKVAAPAGKGAGKSAAAARGQSASAASAAGAVGAAGGAAVT</sequence>
<proteinExistence type="predicted"/>
<organism evidence="1 2">
    <name type="scientific">Prorocentrum cordatum</name>
    <dbReference type="NCBI Taxonomy" id="2364126"/>
    <lineage>
        <taxon>Eukaryota</taxon>
        <taxon>Sar</taxon>
        <taxon>Alveolata</taxon>
        <taxon>Dinophyceae</taxon>
        <taxon>Prorocentrales</taxon>
        <taxon>Prorocentraceae</taxon>
        <taxon>Prorocentrum</taxon>
    </lineage>
</organism>
<reference evidence="1" key="1">
    <citation type="submission" date="2023-10" db="EMBL/GenBank/DDBJ databases">
        <authorList>
            <person name="Chen Y."/>
            <person name="Shah S."/>
            <person name="Dougan E. K."/>
            <person name="Thang M."/>
            <person name="Chan C."/>
        </authorList>
    </citation>
    <scope>NUCLEOTIDE SEQUENCE [LARGE SCALE GENOMIC DNA]</scope>
</reference>
<comment type="caution">
    <text evidence="1">The sequence shown here is derived from an EMBL/GenBank/DDBJ whole genome shotgun (WGS) entry which is preliminary data.</text>
</comment>
<dbReference type="Proteomes" id="UP001189429">
    <property type="component" value="Unassembled WGS sequence"/>
</dbReference>
<dbReference type="EMBL" id="CAUYUJ010002564">
    <property type="protein sequence ID" value="CAK0801375.1"/>
    <property type="molecule type" value="Genomic_DNA"/>
</dbReference>
<protein>
    <submittedName>
        <fullName evidence="1">Uncharacterized protein</fullName>
    </submittedName>
</protein>
<evidence type="ECO:0000313" key="2">
    <source>
        <dbReference type="Proteomes" id="UP001189429"/>
    </source>
</evidence>
<name>A0ABN9Q6I0_9DINO</name>
<gene>
    <name evidence="1" type="ORF">PCOR1329_LOCUS9258</name>
</gene>
<accession>A0ABN9Q6I0</accession>
<evidence type="ECO:0000313" key="1">
    <source>
        <dbReference type="EMBL" id="CAK0801375.1"/>
    </source>
</evidence>
<keyword evidence="2" id="KW-1185">Reference proteome</keyword>
<feature type="non-terminal residue" evidence="1">
    <location>
        <position position="337"/>
    </location>
</feature>